<keyword evidence="6" id="KW-0418">Kinase</keyword>
<feature type="domain" description="Signal transduction histidine kinase subgroup 2 dimerisation and phosphoacceptor" evidence="10">
    <location>
        <begin position="795"/>
        <end position="864"/>
    </location>
</feature>
<dbReference type="GO" id="GO:0004673">
    <property type="term" value="F:protein histidine kinase activity"/>
    <property type="evidence" value="ECO:0007669"/>
    <property type="project" value="UniProtKB-EC"/>
</dbReference>
<keyword evidence="3" id="KW-0597">Phosphoprotein</keyword>
<evidence type="ECO:0000259" key="9">
    <source>
        <dbReference type="Pfam" id="PF07495"/>
    </source>
</evidence>
<evidence type="ECO:0000259" key="10">
    <source>
        <dbReference type="Pfam" id="PF07568"/>
    </source>
</evidence>
<dbReference type="EMBL" id="VANR01000003">
    <property type="protein sequence ID" value="TMM30534.1"/>
    <property type="molecule type" value="Genomic_DNA"/>
</dbReference>
<keyword evidence="8" id="KW-0472">Membrane</keyword>
<organism evidence="11 12">
    <name type="scientific">Polaribacter aestuariivivens</name>
    <dbReference type="NCBI Taxonomy" id="2304626"/>
    <lineage>
        <taxon>Bacteria</taxon>
        <taxon>Pseudomonadati</taxon>
        <taxon>Bacteroidota</taxon>
        <taxon>Flavobacteriia</taxon>
        <taxon>Flavobacteriales</taxon>
        <taxon>Flavobacteriaceae</taxon>
    </lineage>
</organism>
<keyword evidence="8" id="KW-1133">Transmembrane helix</keyword>
<gene>
    <name evidence="11" type="ORF">FDT66_07155</name>
</gene>
<dbReference type="OrthoDB" id="9778366at2"/>
<sequence length="981" mass="114141">MYNASNGYNISDAFFSIYDEKGWLWILGENRLSSEFIIGEKEVILQRFDGNNFSTLEIPTEFKQRITRGILFKNLKGGLYVKLWFGKDAKTQLFFLDTNTLEIKKVSAYDDLIKNRHTDSQYHINNSTHILVTHEDKLLSASLEGLNIKMIDSIAYDKSNKSLFIQTIHTFGNYTIAKLLSNEFFLLDKQGKFIKMLTKEDFIDKKGESFLPTHLSSNFTSKGEYYFYFDTKYNLIKYNKETQKFEELNKQTYDDGVVESISFCQEEDKIGFLRKTNADYKINIYKIANKSYQLEQQITTEFLPNITYRDINKDLAVLYQNQLELYFFEDSKIKTFLKDKSIRAINQLSEKKYIVSTDSEGFYEVDVEKGTEKEIQFSLNNNIQRIDFPRDITMQDSIFITNDVDNIYHIDKNYKIIAKNNTKQNAIEVIKLRDTIFIGGRHGGIFKYSIKGRTSTEIKNTQSISVKEFASNRNKIFATTSAGILKYENGNTTLSEYNNVKTEDLLAIKYSEYYGVLVTTKYGKIYQLNEESNTLNLFYEDQLETSIVGIVIDDDKKLWLNTYTGIVSFNPENKETKRYTKKEGVYELEGNRYSTFKDNKGNIFIGSYKGVSYFSPKELEENTLQLRPIFSSISSFNTQKNEWEKKEAPKELSELKELVLPASNQRFSASVSVLGIINPKDVKYRYRLVTDDEKYNWTRLYSGNEIVYSNLASGKYTLQIEALTLANQKIGETLQLTIVSNQIFYKTWWFVALLILGITLFFTYLMRQFKAKQILITQNKIAINESKTKEAMMIEIHHRIKNNLQVVSGLLSLQAFNSDNLELKAKLQDSQSRIDSIAGIHDILYKTDNQEEILVAQYFKEIIEYNKTVFPLKVDFELEIDPVSLMMDKAIPLALIFNELIINSYKHAFHQTQEPKIKISFKEEYKDYMFSYQDNGVFDETKDKKSSMGNKIIAMMISQLKGIKSNENSTHFNIKIKFPKK</sequence>
<keyword evidence="12" id="KW-1185">Reference proteome</keyword>
<name>A0A5S3N7K4_9FLAO</name>
<dbReference type="Gene3D" id="2.60.40.10">
    <property type="entry name" value="Immunoglobulins"/>
    <property type="match status" value="1"/>
</dbReference>
<dbReference type="EC" id="2.7.13.3" evidence="2"/>
<comment type="caution">
    <text evidence="11">The sequence shown here is derived from an EMBL/GenBank/DDBJ whole genome shotgun (WGS) entry which is preliminary data.</text>
</comment>
<dbReference type="SUPFAM" id="SSF63829">
    <property type="entry name" value="Calcium-dependent phosphotriesterase"/>
    <property type="match status" value="1"/>
</dbReference>
<dbReference type="Pfam" id="PF07568">
    <property type="entry name" value="HisKA_2"/>
    <property type="match status" value="1"/>
</dbReference>
<dbReference type="SUPFAM" id="SSF55874">
    <property type="entry name" value="ATPase domain of HSP90 chaperone/DNA topoisomerase II/histidine kinase"/>
    <property type="match status" value="1"/>
</dbReference>
<dbReference type="AlphaFoldDB" id="A0A5S3N7K4"/>
<dbReference type="GO" id="GO:0005524">
    <property type="term" value="F:ATP binding"/>
    <property type="evidence" value="ECO:0007669"/>
    <property type="project" value="UniProtKB-KW"/>
</dbReference>
<dbReference type="Pfam" id="PF07495">
    <property type="entry name" value="Y_Y_Y"/>
    <property type="match status" value="1"/>
</dbReference>
<feature type="transmembrane region" description="Helical" evidence="8">
    <location>
        <begin position="747"/>
        <end position="766"/>
    </location>
</feature>
<dbReference type="InterPro" id="IPR013783">
    <property type="entry name" value="Ig-like_fold"/>
</dbReference>
<dbReference type="InterPro" id="IPR011123">
    <property type="entry name" value="Y_Y_Y"/>
</dbReference>
<dbReference type="PANTHER" id="PTHR41523">
    <property type="entry name" value="TWO-COMPONENT SYSTEM SENSOR PROTEIN"/>
    <property type="match status" value="1"/>
</dbReference>
<dbReference type="Gene3D" id="2.130.10.10">
    <property type="entry name" value="YVTN repeat-like/Quinoprotein amine dehydrogenase"/>
    <property type="match status" value="1"/>
</dbReference>
<accession>A0A5S3N7K4</accession>
<feature type="domain" description="Two component regulator three Y" evidence="9">
    <location>
        <begin position="678"/>
        <end position="732"/>
    </location>
</feature>
<dbReference type="Proteomes" id="UP000307140">
    <property type="component" value="Unassembled WGS sequence"/>
</dbReference>
<keyword evidence="5" id="KW-0547">Nucleotide-binding</keyword>
<keyword evidence="8" id="KW-0812">Transmembrane</keyword>
<evidence type="ECO:0000256" key="7">
    <source>
        <dbReference type="ARBA" id="ARBA00022840"/>
    </source>
</evidence>
<evidence type="ECO:0000313" key="11">
    <source>
        <dbReference type="EMBL" id="TMM30534.1"/>
    </source>
</evidence>
<proteinExistence type="predicted"/>
<evidence type="ECO:0000256" key="1">
    <source>
        <dbReference type="ARBA" id="ARBA00000085"/>
    </source>
</evidence>
<protein>
    <recommendedName>
        <fullName evidence="2">histidine kinase</fullName>
        <ecNumber evidence="2">2.7.13.3</ecNumber>
    </recommendedName>
</protein>
<evidence type="ECO:0000256" key="3">
    <source>
        <dbReference type="ARBA" id="ARBA00022553"/>
    </source>
</evidence>
<dbReference type="PANTHER" id="PTHR41523:SF8">
    <property type="entry name" value="ETHYLENE RESPONSE SENSOR PROTEIN"/>
    <property type="match status" value="1"/>
</dbReference>
<comment type="catalytic activity">
    <reaction evidence="1">
        <text>ATP + protein L-histidine = ADP + protein N-phospho-L-histidine.</text>
        <dbReference type="EC" id="2.7.13.3"/>
    </reaction>
</comment>
<evidence type="ECO:0000256" key="2">
    <source>
        <dbReference type="ARBA" id="ARBA00012438"/>
    </source>
</evidence>
<evidence type="ECO:0000256" key="5">
    <source>
        <dbReference type="ARBA" id="ARBA00022741"/>
    </source>
</evidence>
<evidence type="ECO:0000313" key="12">
    <source>
        <dbReference type="Proteomes" id="UP000307140"/>
    </source>
</evidence>
<dbReference type="InterPro" id="IPR015943">
    <property type="entry name" value="WD40/YVTN_repeat-like_dom_sf"/>
</dbReference>
<evidence type="ECO:0000256" key="4">
    <source>
        <dbReference type="ARBA" id="ARBA00022679"/>
    </source>
</evidence>
<dbReference type="Gene3D" id="3.30.450.20">
    <property type="entry name" value="PAS domain"/>
    <property type="match status" value="1"/>
</dbReference>
<evidence type="ECO:0000256" key="6">
    <source>
        <dbReference type="ARBA" id="ARBA00022777"/>
    </source>
</evidence>
<keyword evidence="4" id="KW-0808">Transferase</keyword>
<dbReference type="InterPro" id="IPR036890">
    <property type="entry name" value="HATPase_C_sf"/>
</dbReference>
<keyword evidence="7" id="KW-0067">ATP-binding</keyword>
<dbReference type="Gene3D" id="3.30.565.10">
    <property type="entry name" value="Histidine kinase-like ATPase, C-terminal domain"/>
    <property type="match status" value="1"/>
</dbReference>
<reference evidence="11 12" key="1">
    <citation type="submission" date="2019-05" db="EMBL/GenBank/DDBJ databases">
        <title>Polaribacter aestuariivivens sp. nov., isolated from a tidal flat.</title>
        <authorList>
            <person name="Yoon J.-H."/>
        </authorList>
    </citation>
    <scope>NUCLEOTIDE SEQUENCE [LARGE SCALE GENOMIC DNA]</scope>
    <source>
        <strain evidence="11 12">DBTF-3</strain>
    </source>
</reference>
<dbReference type="InterPro" id="IPR011495">
    <property type="entry name" value="Sig_transdc_His_kin_sub2_dim/P"/>
</dbReference>
<evidence type="ECO:0000256" key="8">
    <source>
        <dbReference type="SAM" id="Phobius"/>
    </source>
</evidence>
<dbReference type="RefSeq" id="WP_138535484.1">
    <property type="nucleotide sequence ID" value="NZ_VANR01000003.1"/>
</dbReference>